<evidence type="ECO:0000313" key="3">
    <source>
        <dbReference type="EMBL" id="JAT65876.1"/>
    </source>
</evidence>
<keyword evidence="3" id="KW-0396">Initiation factor</keyword>
<feature type="non-terminal residue" evidence="3">
    <location>
        <position position="1"/>
    </location>
</feature>
<sequence>RERERRGVEDEGMTVEDRHQPRGRTPASAVWAAIALWLVTICALPSESRGVRPSDHGLAFQGNATRVPPAMEAFFRGDGSGSGAMALPEARNTTGAIWDVAGRAAPGDGGGAAEATLDGRDRVRTVLLTTGVVCGAVGVALLAAAAFAYLIQRGGGGRESRAEGH</sequence>
<proteinExistence type="predicted"/>
<feature type="compositionally biased region" description="Basic and acidic residues" evidence="1">
    <location>
        <begin position="1"/>
        <end position="20"/>
    </location>
</feature>
<feature type="region of interest" description="Disordered" evidence="1">
    <location>
        <begin position="1"/>
        <end position="25"/>
    </location>
</feature>
<organism evidence="3">
    <name type="scientific">Anthurium amnicola</name>
    <dbReference type="NCBI Taxonomy" id="1678845"/>
    <lineage>
        <taxon>Eukaryota</taxon>
        <taxon>Viridiplantae</taxon>
        <taxon>Streptophyta</taxon>
        <taxon>Embryophyta</taxon>
        <taxon>Tracheophyta</taxon>
        <taxon>Spermatophyta</taxon>
        <taxon>Magnoliopsida</taxon>
        <taxon>Liliopsida</taxon>
        <taxon>Araceae</taxon>
        <taxon>Pothoideae</taxon>
        <taxon>Potheae</taxon>
        <taxon>Anthurium</taxon>
    </lineage>
</organism>
<dbReference type="EMBL" id="GDJX01002060">
    <property type="protein sequence ID" value="JAT65876.1"/>
    <property type="molecule type" value="Transcribed_RNA"/>
</dbReference>
<accession>A0A1D1ZFZ6</accession>
<dbReference type="GO" id="GO:0003743">
    <property type="term" value="F:translation initiation factor activity"/>
    <property type="evidence" value="ECO:0007669"/>
    <property type="project" value="UniProtKB-KW"/>
</dbReference>
<keyword evidence="3" id="KW-0648">Protein biosynthesis</keyword>
<dbReference type="PANTHER" id="PTHR37189:SF4">
    <property type="entry name" value="TRANSMEMBRANE PROTEIN"/>
    <property type="match status" value="1"/>
</dbReference>
<evidence type="ECO:0000256" key="1">
    <source>
        <dbReference type="SAM" id="MobiDB-lite"/>
    </source>
</evidence>
<keyword evidence="2" id="KW-1133">Transmembrane helix</keyword>
<dbReference type="PANTHER" id="PTHR37189">
    <property type="entry name" value="CONCANAVALIN A-LIKE LECTIN/GLUCANASE DOMAIN-CONTAINING PROTEIN-RELATED"/>
    <property type="match status" value="1"/>
</dbReference>
<keyword evidence="2" id="KW-0472">Membrane</keyword>
<dbReference type="AlphaFoldDB" id="A0A1D1ZFZ6"/>
<gene>
    <name evidence="3" type="primary">YGR054W</name>
    <name evidence="3" type="ORF">g.32360</name>
</gene>
<evidence type="ECO:0000256" key="2">
    <source>
        <dbReference type="SAM" id="Phobius"/>
    </source>
</evidence>
<keyword evidence="2" id="KW-0812">Transmembrane</keyword>
<protein>
    <submittedName>
        <fullName evidence="3">Eukaryotic translation initiation factor 2A</fullName>
    </submittedName>
</protein>
<name>A0A1D1ZFZ6_9ARAE</name>
<feature type="transmembrane region" description="Helical" evidence="2">
    <location>
        <begin position="126"/>
        <end position="151"/>
    </location>
</feature>
<reference evidence="3" key="1">
    <citation type="submission" date="2015-07" db="EMBL/GenBank/DDBJ databases">
        <title>Transcriptome Assembly of Anthurium amnicola.</title>
        <authorList>
            <person name="Suzuki J."/>
        </authorList>
    </citation>
    <scope>NUCLEOTIDE SEQUENCE</scope>
</reference>